<proteinExistence type="predicted"/>
<name>A0ACD5H4W8_9PROT</name>
<organism evidence="1 2">
    <name type="scientific">Acidithiobacillus ferrianus</name>
    <dbReference type="NCBI Taxonomy" id="2678518"/>
    <lineage>
        <taxon>Bacteria</taxon>
        <taxon>Pseudomonadati</taxon>
        <taxon>Pseudomonadota</taxon>
        <taxon>Acidithiobacillia</taxon>
        <taxon>Acidithiobacillales</taxon>
        <taxon>Acidithiobacillaceae</taxon>
        <taxon>Acidithiobacillus</taxon>
    </lineage>
</organism>
<protein>
    <submittedName>
        <fullName evidence="1">GT4 family glycosyltransferase PelF</fullName>
    </submittedName>
</protein>
<dbReference type="EMBL" id="CP127523">
    <property type="protein sequence ID" value="XRI68029.1"/>
    <property type="molecule type" value="Genomic_DNA"/>
</dbReference>
<reference evidence="1" key="1">
    <citation type="submission" date="2023-06" db="EMBL/GenBank/DDBJ databases">
        <title>Complete and circular genome of Acidithiobacillus ferrianus DSM 107098.</title>
        <authorList>
            <person name="Norris P.R."/>
            <person name="Falagan C."/>
            <person name="Moya-Beltran A."/>
            <person name="Castro M."/>
            <person name="Quatrini R."/>
            <person name="Johnson D.B."/>
        </authorList>
    </citation>
    <scope>NUCLEOTIDE SEQUENCE</scope>
    <source>
        <strain evidence="1">MG</strain>
    </source>
</reference>
<sequence length="504" mass="56987">MKDDPSSMPLDVLLLLEGTYPYVQGGVSSWVNRLLHGFPNLRFGVIFLGSARSDYDGKKYVIADNVLHYEEHFLYDVQYMRAPRQPSHVAPDIERIRAAHASFRQDSLSEASGIDIQSLVDGMGTTEKQFMHNRAIWDFFLESYQAIENKPAFIDYFWTLRGMHSPLWLLKKIVENAPIAKVYHSASTGYSGYLGALLAYSQKGTLIVSEHGIYTKERRIDLMLAQWIHDKGRFLERGDAVSYIRELWIRFFEILARAAYQEAHHIVSLYTGARDLQIKDGAPLAKLSTIPNGVSVSTFSPARHAFADTGNIIAFIGRVVPIKDIKTYIRAVRLLTDRDPDIRAWIVGPEEEDPEYFRECQLLIRHLRLDTQVQFLGYRSTVEILRGIRLSVLSSISESLPLAVLESFAAGIPVIATDVGSCRELILGKSPEDRNIGAAGEVVAIANPNALAVSIEKVLYHREIWTKMSSAAIARVERFYQENHMFAAYQALYGLKGKDKTWQE</sequence>
<accession>A0ACD5H4W8</accession>
<evidence type="ECO:0000313" key="2">
    <source>
        <dbReference type="Proteomes" id="UP000470022"/>
    </source>
</evidence>
<keyword evidence="2" id="KW-1185">Reference proteome</keyword>
<gene>
    <name evidence="1" type="primary">pelF</name>
    <name evidence="1" type="ORF">GL267_009690</name>
</gene>
<evidence type="ECO:0000313" key="1">
    <source>
        <dbReference type="EMBL" id="XRI68029.1"/>
    </source>
</evidence>
<dbReference type="Proteomes" id="UP000470022">
    <property type="component" value="Chromosome"/>
</dbReference>